<accession>F2R5Y7</accession>
<dbReference type="KEGG" id="sve:SVEN_0361"/>
<name>F2R5Y7_STRVP</name>
<organism evidence="2 3">
    <name type="scientific">Streptomyces venezuelae (strain ATCC 10712 / CBS 650.69 / DSM 40230 / JCM 4526 / NBRC 13096 / PD 04745)</name>
    <dbReference type="NCBI Taxonomy" id="953739"/>
    <lineage>
        <taxon>Bacteria</taxon>
        <taxon>Bacillati</taxon>
        <taxon>Actinomycetota</taxon>
        <taxon>Actinomycetes</taxon>
        <taxon>Kitasatosporales</taxon>
        <taxon>Streptomycetaceae</taxon>
        <taxon>Streptomyces</taxon>
    </lineage>
</organism>
<feature type="domain" description="NACHT" evidence="1">
    <location>
        <begin position="105"/>
        <end position="312"/>
    </location>
</feature>
<dbReference type="InterPro" id="IPR027417">
    <property type="entry name" value="P-loop_NTPase"/>
</dbReference>
<dbReference type="PANTHER" id="PTHR46844">
    <property type="entry name" value="SLR5058 PROTEIN"/>
    <property type="match status" value="1"/>
</dbReference>
<protein>
    <recommendedName>
        <fullName evidence="1">NACHT domain-containing protein</fullName>
    </recommendedName>
</protein>
<evidence type="ECO:0000259" key="1">
    <source>
        <dbReference type="PROSITE" id="PS50837"/>
    </source>
</evidence>
<dbReference type="eggNOG" id="COG5635">
    <property type="taxonomic scope" value="Bacteria"/>
</dbReference>
<dbReference type="HOGENOM" id="CLU_294689_0_0_11"/>
<feature type="non-terminal residue" evidence="2">
    <location>
        <position position="1"/>
    </location>
</feature>
<sequence length="966" mass="103846">HITADTVISATHGGLAVGHVGSITYYGSAPEHGDGRFATRTGGPDQRLRPYLRAVGAAADQLPHPGLAPEPDAPSLADVYVPRRATARGARTATPAEHVFTGDDPIRVLLAGPGQGKSTLLRHHLLSASRHLLAPEPDADAPTIAFPVLIRAGDLVGAPLLAPALAHAVTEEYGPFGLSEALTEDFFRHPPRPGARWLVMVDGLDEVPDRTARLALLDRLAREAGTPDTPYRFLVATRPLPGGELARLPRATGHHTLEPFTDDDVRSYVRKRLHALPDADRHVRAFLHGVRRTRLEDLARIPLMTAMLCHLYEADTDRPLPDGRAGVFRSFVELLYEENVHKGVGELHDRAIRTLVDRYQIPEDRRTVEKAAENAREHLPVLIDHLAHERIGGNRAPATAILSAHPHARRPDKVKPPLWDALLASLLRFCGLLAGQGDDVEFLHRTLLEYHAARHATRDPQARMLLFDRLFPAQRLRDRLRRAARRTSGVEPLDPLGLEPSYLGFLLDALLASEKPLAAATLRAMEGLFGSAEITGYHLLKAQLQLGSSLPRPKAARWLTAFATSPDADDRNRVEAAWDLAELEGHLDDGAELLARLAGDRALHADHRTWAAEILAGLEGHEAAGATLLLRLIEDLAPDPYSVLGAATGLARLTHHGSLGVRLLTECATDPGTEVHIRCMAAHSLTELDGHRESGAALLLDLAQYGSVTAARHLAEMDGLHREDGVGLLTAFAGDTATPPYDRARAAAALAGVAGHADRAARLHTELARESLPGSDSHLTAAERLAELDEEAAADLVRPVVTGRAVHPGNRLRALLLLARSTTHQGEAAPLLGGIAADTTTEAYDRTTAATALADLDGHREEAFALLLGIAGDGGAPVWDRITAASRLAERGDERSAGLLASFAADPAVPSDVRVRAASSLAMLDGHRAAGLRRLAALANDPQGAKAQRTAAATSLTTREFYRIRR</sequence>
<dbReference type="EMBL" id="FR845719">
    <property type="protein sequence ID" value="CCA53648.1"/>
    <property type="molecule type" value="Genomic_DNA"/>
</dbReference>
<dbReference type="Gene3D" id="3.40.50.300">
    <property type="entry name" value="P-loop containing nucleotide triphosphate hydrolases"/>
    <property type="match status" value="1"/>
</dbReference>
<reference evidence="2 3" key="1">
    <citation type="journal article" date="2011" name="BMC Genomics">
        <title>Genome-wide analysis of the role of GlnR in Streptomyces venezuelae provides new insights into global nitrogen regulation in actinomycetes.</title>
        <authorList>
            <person name="Pullan S.T."/>
            <person name="Bibb M.J."/>
            <person name="Merrick M."/>
        </authorList>
    </citation>
    <scope>NUCLEOTIDE SEQUENCE [LARGE SCALE GENOMIC DNA]</scope>
    <source>
        <strain evidence="2">ATCC 10712</strain>
    </source>
</reference>
<dbReference type="PANTHER" id="PTHR46844:SF1">
    <property type="entry name" value="SLR5058 PROTEIN"/>
    <property type="match status" value="1"/>
</dbReference>
<dbReference type="Proteomes" id="UP000006854">
    <property type="component" value="Chromosome"/>
</dbReference>
<dbReference type="PATRIC" id="fig|953739.5.peg.5927"/>
<dbReference type="PROSITE" id="PS50837">
    <property type="entry name" value="NACHT"/>
    <property type="match status" value="1"/>
</dbReference>
<gene>
    <name evidence="2" type="ordered locus">SVEN_0361</name>
</gene>
<dbReference type="STRING" id="953739.SVEN_0361"/>
<dbReference type="AlphaFoldDB" id="F2R5Y7"/>
<evidence type="ECO:0000313" key="3">
    <source>
        <dbReference type="Proteomes" id="UP000006854"/>
    </source>
</evidence>
<keyword evidence="3" id="KW-1185">Reference proteome</keyword>
<proteinExistence type="predicted"/>
<dbReference type="InterPro" id="IPR007111">
    <property type="entry name" value="NACHT_NTPase"/>
</dbReference>
<evidence type="ECO:0000313" key="2">
    <source>
        <dbReference type="EMBL" id="CCA53648.1"/>
    </source>
</evidence>